<sequence>MSLGRPRASSRAFISDAACELFLERGFEATSVTDIAQRAGVSRSSFFNYFPSKDAIIWSALDERIDVLGERLREQDVTAALHAVADGLRPDALALALTNAQAMGMESELDRAAALRAAAIASTVAQALTGRGMDPVEAAVAGAAHGGAVMAAIRAWAAAGAGRTTLASPLAVALARAARTLH</sequence>
<keyword evidence="7" id="KW-1185">Reference proteome</keyword>
<dbReference type="PANTHER" id="PTHR30055">
    <property type="entry name" value="HTH-TYPE TRANSCRIPTIONAL REGULATOR RUTR"/>
    <property type="match status" value="1"/>
</dbReference>
<proteinExistence type="predicted"/>
<dbReference type="InterPro" id="IPR001647">
    <property type="entry name" value="HTH_TetR"/>
</dbReference>
<name>A0ABT6ZBU4_9MICO</name>
<feature type="domain" description="HTH tetR-type" evidence="5">
    <location>
        <begin position="8"/>
        <end position="68"/>
    </location>
</feature>
<evidence type="ECO:0000256" key="4">
    <source>
        <dbReference type="PROSITE-ProRule" id="PRU00335"/>
    </source>
</evidence>
<evidence type="ECO:0000256" key="1">
    <source>
        <dbReference type="ARBA" id="ARBA00023015"/>
    </source>
</evidence>
<dbReference type="EMBL" id="JASJND010000002">
    <property type="protein sequence ID" value="MDJ1113629.1"/>
    <property type="molecule type" value="Genomic_DNA"/>
</dbReference>
<keyword evidence="1" id="KW-0805">Transcription regulation</keyword>
<evidence type="ECO:0000313" key="7">
    <source>
        <dbReference type="Proteomes" id="UP001321481"/>
    </source>
</evidence>
<dbReference type="InterPro" id="IPR050109">
    <property type="entry name" value="HTH-type_TetR-like_transc_reg"/>
</dbReference>
<comment type="caution">
    <text evidence="6">The sequence shown here is derived from an EMBL/GenBank/DDBJ whole genome shotgun (WGS) entry which is preliminary data.</text>
</comment>
<keyword evidence="3" id="KW-0804">Transcription</keyword>
<dbReference type="Gene3D" id="1.10.357.10">
    <property type="entry name" value="Tetracycline Repressor, domain 2"/>
    <property type="match status" value="1"/>
</dbReference>
<dbReference type="Pfam" id="PF00440">
    <property type="entry name" value="TetR_N"/>
    <property type="match status" value="1"/>
</dbReference>
<dbReference type="PROSITE" id="PS50977">
    <property type="entry name" value="HTH_TETR_2"/>
    <property type="match status" value="1"/>
</dbReference>
<evidence type="ECO:0000313" key="6">
    <source>
        <dbReference type="EMBL" id="MDJ1113629.1"/>
    </source>
</evidence>
<protein>
    <submittedName>
        <fullName evidence="6">TetR family transcriptional regulator</fullName>
    </submittedName>
</protein>
<keyword evidence="2 4" id="KW-0238">DNA-binding</keyword>
<evidence type="ECO:0000259" key="5">
    <source>
        <dbReference type="PROSITE" id="PS50977"/>
    </source>
</evidence>
<dbReference type="SUPFAM" id="SSF46689">
    <property type="entry name" value="Homeodomain-like"/>
    <property type="match status" value="1"/>
</dbReference>
<gene>
    <name evidence="6" type="ORF">QNI14_04105</name>
</gene>
<feature type="DNA-binding region" description="H-T-H motif" evidence="4">
    <location>
        <begin position="31"/>
        <end position="50"/>
    </location>
</feature>
<evidence type="ECO:0000256" key="2">
    <source>
        <dbReference type="ARBA" id="ARBA00023125"/>
    </source>
</evidence>
<accession>A0ABT6ZBU4</accession>
<dbReference type="PANTHER" id="PTHR30055:SF234">
    <property type="entry name" value="HTH-TYPE TRANSCRIPTIONAL REGULATOR BETI"/>
    <property type="match status" value="1"/>
</dbReference>
<dbReference type="InterPro" id="IPR009057">
    <property type="entry name" value="Homeodomain-like_sf"/>
</dbReference>
<dbReference type="Proteomes" id="UP001321481">
    <property type="component" value="Unassembled WGS sequence"/>
</dbReference>
<organism evidence="6 7">
    <name type="scientific">Microbacterium dauci</name>
    <dbReference type="NCBI Taxonomy" id="3048008"/>
    <lineage>
        <taxon>Bacteria</taxon>
        <taxon>Bacillati</taxon>
        <taxon>Actinomycetota</taxon>
        <taxon>Actinomycetes</taxon>
        <taxon>Micrococcales</taxon>
        <taxon>Microbacteriaceae</taxon>
        <taxon>Microbacterium</taxon>
    </lineage>
</organism>
<dbReference type="RefSeq" id="WP_283715044.1">
    <property type="nucleotide sequence ID" value="NZ_JASJND010000002.1"/>
</dbReference>
<dbReference type="PRINTS" id="PR00455">
    <property type="entry name" value="HTHTETR"/>
</dbReference>
<evidence type="ECO:0000256" key="3">
    <source>
        <dbReference type="ARBA" id="ARBA00023163"/>
    </source>
</evidence>
<reference evidence="6 7" key="1">
    <citation type="submission" date="2023-05" db="EMBL/GenBank/DDBJ databases">
        <title>Microbacterium dauci sp.nov., Isolated from Carrot Rhizosphere Soil.</title>
        <authorList>
            <person name="Xiao Z."/>
            <person name="Zheng J."/>
        </authorList>
    </citation>
    <scope>NUCLEOTIDE SEQUENCE [LARGE SCALE GENOMIC DNA]</scope>
    <source>
        <strain evidence="6 7">LX3-4</strain>
    </source>
</reference>